<dbReference type="Proteomes" id="UP000617628">
    <property type="component" value="Unassembled WGS sequence"/>
</dbReference>
<dbReference type="AlphaFoldDB" id="A0A934RX02"/>
<organism evidence="2 3">
    <name type="scientific">Pelagicoccus mobilis</name>
    <dbReference type="NCBI Taxonomy" id="415221"/>
    <lineage>
        <taxon>Bacteria</taxon>
        <taxon>Pseudomonadati</taxon>
        <taxon>Verrucomicrobiota</taxon>
        <taxon>Opitutia</taxon>
        <taxon>Puniceicoccales</taxon>
        <taxon>Pelagicoccaceae</taxon>
        <taxon>Pelagicoccus</taxon>
    </lineage>
</organism>
<accession>A0A934RX02</accession>
<evidence type="ECO:0000256" key="1">
    <source>
        <dbReference type="SAM" id="Phobius"/>
    </source>
</evidence>
<dbReference type="RefSeq" id="WP_200353627.1">
    <property type="nucleotide sequence ID" value="NZ_JAENIL010000002.1"/>
</dbReference>
<keyword evidence="3" id="KW-1185">Reference proteome</keyword>
<feature type="transmembrane region" description="Helical" evidence="1">
    <location>
        <begin position="207"/>
        <end position="232"/>
    </location>
</feature>
<dbReference type="PANTHER" id="PTHR38568:SF1">
    <property type="entry name" value="DUF445 DOMAIN-CONTAINING PROTEIN"/>
    <property type="match status" value="1"/>
</dbReference>
<protein>
    <recommendedName>
        <fullName evidence="4">DUF445 domain-containing protein</fullName>
    </recommendedName>
</protein>
<keyword evidence="1" id="KW-1133">Transmembrane helix</keyword>
<feature type="transmembrane region" description="Helical" evidence="1">
    <location>
        <begin position="29"/>
        <end position="52"/>
    </location>
</feature>
<evidence type="ECO:0008006" key="4">
    <source>
        <dbReference type="Google" id="ProtNLM"/>
    </source>
</evidence>
<evidence type="ECO:0000313" key="3">
    <source>
        <dbReference type="Proteomes" id="UP000617628"/>
    </source>
</evidence>
<gene>
    <name evidence="2" type="ORF">JIN87_00945</name>
</gene>
<evidence type="ECO:0000313" key="2">
    <source>
        <dbReference type="EMBL" id="MBK1875409.1"/>
    </source>
</evidence>
<comment type="caution">
    <text evidence="2">The sequence shown here is derived from an EMBL/GenBank/DDBJ whole genome shotgun (WGS) entry which is preliminary data.</text>
</comment>
<keyword evidence="1" id="KW-0812">Transmembrane</keyword>
<dbReference type="EMBL" id="JAENIL010000002">
    <property type="protein sequence ID" value="MBK1875409.1"/>
    <property type="molecule type" value="Genomic_DNA"/>
</dbReference>
<keyword evidence="1" id="KW-0472">Membrane</keyword>
<name>A0A934RX02_9BACT</name>
<dbReference type="PANTHER" id="PTHR38568">
    <property type="entry name" value="DUF445 DOMAIN-CONTAINING PROTEIN-RELATED"/>
    <property type="match status" value="1"/>
</dbReference>
<reference evidence="2" key="1">
    <citation type="submission" date="2021-01" db="EMBL/GenBank/DDBJ databases">
        <title>Modified the classification status of verrucomicrobia.</title>
        <authorList>
            <person name="Feng X."/>
        </authorList>
    </citation>
    <scope>NUCLEOTIDE SEQUENCE</scope>
    <source>
        <strain evidence="2">KCTC 13126</strain>
    </source>
</reference>
<proteinExistence type="predicted"/>
<sequence length="233" mass="25708">MNKSIATNIAATLLLLIGAILPESELRPFVLNAGIFALAGAITNWIAVHMLFEKVPGLYGSGVIAARFEEFKSAIHKLVMESFFTEENFMKFADTALHQGIDAEAIERNIDMDELFEGFLKVVSDSKFGGMLSMFGGTKVLEPLRDPFKDEFRARLKQIVASLDISHSHSSFEKVQPLIEGLVRGKLDELTATQVKEILSDLIREHLGWLVVWGGVFGALIGILSTGLQILFL</sequence>